<name>A0AAX6M8L4_9PEZI</name>
<organism evidence="1 2">
    <name type="scientific">Daldinia eschscholtzii</name>
    <dbReference type="NCBI Taxonomy" id="292717"/>
    <lineage>
        <taxon>Eukaryota</taxon>
        <taxon>Fungi</taxon>
        <taxon>Dikarya</taxon>
        <taxon>Ascomycota</taxon>
        <taxon>Pezizomycotina</taxon>
        <taxon>Sordariomycetes</taxon>
        <taxon>Xylariomycetidae</taxon>
        <taxon>Xylariales</taxon>
        <taxon>Hypoxylaceae</taxon>
        <taxon>Daldinia</taxon>
    </lineage>
</organism>
<dbReference type="AlphaFoldDB" id="A0AAX6M8L4"/>
<reference evidence="1 2" key="1">
    <citation type="journal article" date="2024" name="Front Chem Biol">
        <title>Unveiling the potential of Daldinia eschscholtzii MFLUCC 19-0629 through bioactivity and bioinformatics studies for enhanced sustainable agriculture production.</title>
        <authorList>
            <person name="Brooks S."/>
            <person name="Weaver J.A."/>
            <person name="Klomchit A."/>
            <person name="Alharthi S.A."/>
            <person name="Onlamun T."/>
            <person name="Nurani R."/>
            <person name="Vong T.K."/>
            <person name="Alberti F."/>
            <person name="Greco C."/>
        </authorList>
    </citation>
    <scope>NUCLEOTIDE SEQUENCE [LARGE SCALE GENOMIC DNA]</scope>
    <source>
        <strain evidence="1">MFLUCC 19-0629</strain>
    </source>
</reference>
<sequence>MPRQRAPAKKTTWKSLRAVLPDTGMDYPRTRYLLSQPRRDDSVVTELEKAGLIPKGKANIYSTKALDEALAHMFTVALRPEIKKYLTGQQGGLLEFLSALRHATPWAQDLSEPTFIRFCERVVASRMVHRELSSASSPFDPRNRCQTAASIDRLYGEIGGLWNIAEFEVYEYMGGYEDDNDVVTTAANASETSPSVNLDMTVAATAMALDDDVAQENVRQGVRQMNLNPRVHPRAYWFRSDEGI</sequence>
<evidence type="ECO:0000313" key="1">
    <source>
        <dbReference type="EMBL" id="KAK6948985.1"/>
    </source>
</evidence>
<gene>
    <name evidence="1" type="ORF">Daesc_009057</name>
</gene>
<dbReference type="EMBL" id="JBANMG010000009">
    <property type="protein sequence ID" value="KAK6948985.1"/>
    <property type="molecule type" value="Genomic_DNA"/>
</dbReference>
<dbReference type="Proteomes" id="UP001369815">
    <property type="component" value="Unassembled WGS sequence"/>
</dbReference>
<evidence type="ECO:0000313" key="2">
    <source>
        <dbReference type="Proteomes" id="UP001369815"/>
    </source>
</evidence>
<comment type="caution">
    <text evidence="1">The sequence shown here is derived from an EMBL/GenBank/DDBJ whole genome shotgun (WGS) entry which is preliminary data.</text>
</comment>
<protein>
    <submittedName>
        <fullName evidence="1">Uncharacterized protein</fullName>
    </submittedName>
</protein>
<proteinExistence type="predicted"/>
<accession>A0AAX6M8L4</accession>
<keyword evidence="2" id="KW-1185">Reference proteome</keyword>